<organism evidence="1 2">
    <name type="scientific">Vicia faba</name>
    <name type="common">Broad bean</name>
    <name type="synonym">Faba vulgaris</name>
    <dbReference type="NCBI Taxonomy" id="3906"/>
    <lineage>
        <taxon>Eukaryota</taxon>
        <taxon>Viridiplantae</taxon>
        <taxon>Streptophyta</taxon>
        <taxon>Embryophyta</taxon>
        <taxon>Tracheophyta</taxon>
        <taxon>Spermatophyta</taxon>
        <taxon>Magnoliopsida</taxon>
        <taxon>eudicotyledons</taxon>
        <taxon>Gunneridae</taxon>
        <taxon>Pentapetalae</taxon>
        <taxon>rosids</taxon>
        <taxon>fabids</taxon>
        <taxon>Fabales</taxon>
        <taxon>Fabaceae</taxon>
        <taxon>Papilionoideae</taxon>
        <taxon>50 kb inversion clade</taxon>
        <taxon>NPAAA clade</taxon>
        <taxon>Hologalegina</taxon>
        <taxon>IRL clade</taxon>
        <taxon>Fabeae</taxon>
        <taxon>Vicia</taxon>
    </lineage>
</organism>
<sequence>MFRSKSQGYDNFTVFVRQGWSRSESFTRNGKNHRNIKYVANFCGAIGREDGFRDGAIQNQFQFDHFKNDSSRAISHTRRALSHAECVTRETMTSLYLSKFPNILQNMKLRKELEARGILSDVFISQNRNARG</sequence>
<gene>
    <name evidence="1" type="ORF">VFH_VI043440</name>
</gene>
<name>A0AAV1B595_VICFA</name>
<dbReference type="AlphaFoldDB" id="A0AAV1B595"/>
<dbReference type="Proteomes" id="UP001157006">
    <property type="component" value="Chromosome 6"/>
</dbReference>
<evidence type="ECO:0000313" key="2">
    <source>
        <dbReference type="Proteomes" id="UP001157006"/>
    </source>
</evidence>
<reference evidence="1 2" key="1">
    <citation type="submission" date="2023-01" db="EMBL/GenBank/DDBJ databases">
        <authorList>
            <person name="Kreplak J."/>
        </authorList>
    </citation>
    <scope>NUCLEOTIDE SEQUENCE [LARGE SCALE GENOMIC DNA]</scope>
</reference>
<protein>
    <submittedName>
        <fullName evidence="1">Uncharacterized protein</fullName>
    </submittedName>
</protein>
<proteinExistence type="predicted"/>
<dbReference type="EMBL" id="OX451741">
    <property type="protein sequence ID" value="CAI8616743.1"/>
    <property type="molecule type" value="Genomic_DNA"/>
</dbReference>
<accession>A0AAV1B595</accession>
<keyword evidence="2" id="KW-1185">Reference proteome</keyword>
<evidence type="ECO:0000313" key="1">
    <source>
        <dbReference type="EMBL" id="CAI8616743.1"/>
    </source>
</evidence>